<feature type="domain" description="FYVE-type" evidence="5">
    <location>
        <begin position="330"/>
        <end position="392"/>
    </location>
</feature>
<proteinExistence type="predicted"/>
<dbReference type="InterPro" id="IPR003018">
    <property type="entry name" value="GAF"/>
</dbReference>
<gene>
    <name evidence="6" type="ORF">F444_08315</name>
</gene>
<dbReference type="InterPro" id="IPR029016">
    <property type="entry name" value="GAF-like_dom_sf"/>
</dbReference>
<dbReference type="AlphaFoldDB" id="A0A081ABK2"/>
<keyword evidence="2 4" id="KW-0863">Zinc-finger</keyword>
<name>A0A081ABK2_PHYNI</name>
<protein>
    <recommendedName>
        <fullName evidence="5">FYVE-type domain-containing protein</fullName>
    </recommendedName>
</protein>
<comment type="caution">
    <text evidence="6">The sequence shown here is derived from an EMBL/GenBank/DDBJ whole genome shotgun (WGS) entry which is preliminary data.</text>
</comment>
<evidence type="ECO:0000256" key="4">
    <source>
        <dbReference type="PROSITE-ProRule" id="PRU00091"/>
    </source>
</evidence>
<dbReference type="OrthoDB" id="21225at2759"/>
<evidence type="ECO:0000259" key="5">
    <source>
        <dbReference type="PROSITE" id="PS50178"/>
    </source>
</evidence>
<dbReference type="PROSITE" id="PS50178">
    <property type="entry name" value="ZF_FYVE"/>
    <property type="match status" value="1"/>
</dbReference>
<dbReference type="InterPro" id="IPR017455">
    <property type="entry name" value="Znf_FYVE-rel"/>
</dbReference>
<dbReference type="Proteomes" id="UP000028582">
    <property type="component" value="Unassembled WGS sequence"/>
</dbReference>
<keyword evidence="3" id="KW-0862">Zinc</keyword>
<dbReference type="SUPFAM" id="SSF55781">
    <property type="entry name" value="GAF domain-like"/>
    <property type="match status" value="1"/>
</dbReference>
<dbReference type="Gene3D" id="3.30.450.40">
    <property type="match status" value="1"/>
</dbReference>
<dbReference type="PANTHER" id="PTHR43102:SF2">
    <property type="entry name" value="GAF DOMAIN-CONTAINING PROTEIN"/>
    <property type="match status" value="1"/>
</dbReference>
<accession>A0A081ABK2</accession>
<evidence type="ECO:0000313" key="6">
    <source>
        <dbReference type="EMBL" id="ETO76263.1"/>
    </source>
</evidence>
<dbReference type="GO" id="GO:0008270">
    <property type="term" value="F:zinc ion binding"/>
    <property type="evidence" value="ECO:0007669"/>
    <property type="project" value="UniProtKB-KW"/>
</dbReference>
<organism evidence="6 7">
    <name type="scientific">Phytophthora nicotianae P1976</name>
    <dbReference type="NCBI Taxonomy" id="1317066"/>
    <lineage>
        <taxon>Eukaryota</taxon>
        <taxon>Sar</taxon>
        <taxon>Stramenopiles</taxon>
        <taxon>Oomycota</taxon>
        <taxon>Peronosporomycetes</taxon>
        <taxon>Peronosporales</taxon>
        <taxon>Peronosporaceae</taxon>
        <taxon>Phytophthora</taxon>
    </lineage>
</organism>
<dbReference type="EMBL" id="ANJA01001570">
    <property type="protein sequence ID" value="ETO76263.1"/>
    <property type="molecule type" value="Genomic_DNA"/>
</dbReference>
<evidence type="ECO:0000313" key="7">
    <source>
        <dbReference type="Proteomes" id="UP000028582"/>
    </source>
</evidence>
<dbReference type="PANTHER" id="PTHR43102">
    <property type="entry name" value="SLR1143 PROTEIN"/>
    <property type="match status" value="1"/>
</dbReference>
<sequence>MNTAIPTDDANSNLCERNTTTEISVENVNVVDNHHAAPVASLYRQDFEDLLWVRTQKAATPEIDFDSLANLSLDEWVPHGHSRSHQEGFHTYSSRRATPNVPTATEVLVTGELECSLAEAAALFRCPGEFDFNYAMSSMYERAFQRGSVVYSFNTDDTFPDCKFLRRYRCVKTASFARPRLALFDTDDRWCFLEEFAPLTRGSPSSVNGFTISQRSLQSDALPRTVRPPNELVRHSHSLGFKRSDKRIHQVVGLSIGYLVETICERRPAAVRIVLYGCCSGGDVEFNITRRRMMRLSHGVLKLPAIVRRRRMSAQVPADVWSITRQTSTASVSSRCVSCSRALHWLLMVKKSRCYLCAHFVCSRCWIRQPLEATSGRTISVIMCSNCLHSVQNCNYAHLAASSMSDHERGSSMSTLSPRSVAGAEVYYHTTQVSPDADDAPNPGHAVVSYLEDIVSDKAEHSSTTISLRSQTAVSVLKQLVCTLDEGVNRVHHSLNESPEDPEFEPSSALQRLRAQFQREVLPLEACVLSNAVTRAYPIDTSGGSAGVPVVPVGPIPPNEANRIQSIVQDQLLLARGSDELVLICELAARELNCKAALVTIVGSTTQFVLASNAPIFQNTELPREHTLCQHLLMGDRPMLVQHPEADIRFCNLNFVADYGIQFYAGFPIFSRDELSVVGSLCCLDVRSREMAQSQYSTFLHLTRTASRIIVEKCSQASTFTVSVLQPQQQRR</sequence>
<reference evidence="6 7" key="1">
    <citation type="submission" date="2013-11" db="EMBL/GenBank/DDBJ databases">
        <title>The Genome Sequence of Phytophthora parasitica P1976.</title>
        <authorList>
            <consortium name="The Broad Institute Genomics Platform"/>
            <person name="Russ C."/>
            <person name="Tyler B."/>
            <person name="Panabieres F."/>
            <person name="Shan W."/>
            <person name="Tripathy S."/>
            <person name="Grunwald N."/>
            <person name="Machado M."/>
            <person name="Johnson C.S."/>
            <person name="Walker B."/>
            <person name="Young S."/>
            <person name="Zeng Q."/>
            <person name="Gargeya S."/>
            <person name="Fitzgerald M."/>
            <person name="Haas B."/>
            <person name="Abouelleil A."/>
            <person name="Allen A.W."/>
            <person name="Alvarado L."/>
            <person name="Arachchi H.M."/>
            <person name="Berlin A.M."/>
            <person name="Chapman S.B."/>
            <person name="Gainer-Dewar J."/>
            <person name="Goldberg J."/>
            <person name="Griggs A."/>
            <person name="Gujja S."/>
            <person name="Hansen M."/>
            <person name="Howarth C."/>
            <person name="Imamovic A."/>
            <person name="Ireland A."/>
            <person name="Larimer J."/>
            <person name="McCowan C."/>
            <person name="Murphy C."/>
            <person name="Pearson M."/>
            <person name="Poon T.W."/>
            <person name="Priest M."/>
            <person name="Roberts A."/>
            <person name="Saif S."/>
            <person name="Shea T."/>
            <person name="Sisk P."/>
            <person name="Sykes S."/>
            <person name="Wortman J."/>
            <person name="Nusbaum C."/>
            <person name="Birren B."/>
        </authorList>
    </citation>
    <scope>NUCLEOTIDE SEQUENCE [LARGE SCALE GENOMIC DNA]</scope>
    <source>
        <strain evidence="6 7">P1976</strain>
    </source>
</reference>
<evidence type="ECO:0000256" key="3">
    <source>
        <dbReference type="ARBA" id="ARBA00022833"/>
    </source>
</evidence>
<keyword evidence="1" id="KW-0479">Metal-binding</keyword>
<evidence type="ECO:0000256" key="2">
    <source>
        <dbReference type="ARBA" id="ARBA00022771"/>
    </source>
</evidence>
<dbReference type="Pfam" id="PF01590">
    <property type="entry name" value="GAF"/>
    <property type="match status" value="1"/>
</dbReference>
<evidence type="ECO:0000256" key="1">
    <source>
        <dbReference type="ARBA" id="ARBA00022723"/>
    </source>
</evidence>